<dbReference type="SMART" id="SM00380">
    <property type="entry name" value="AP2"/>
    <property type="match status" value="1"/>
</dbReference>
<name>A0A6P6X991_COFAR</name>
<dbReference type="RefSeq" id="XP_027122527.1">
    <property type="nucleotide sequence ID" value="XM_027266726.2"/>
</dbReference>
<keyword evidence="2" id="KW-0805">Transcription regulation</keyword>
<feature type="domain" description="AP2/ERF" evidence="7">
    <location>
        <begin position="104"/>
        <end position="163"/>
    </location>
</feature>
<dbReference type="GO" id="GO:0005634">
    <property type="term" value="C:nucleus"/>
    <property type="evidence" value="ECO:0007669"/>
    <property type="project" value="UniProtKB-SubCell"/>
</dbReference>
<evidence type="ECO:0000256" key="5">
    <source>
        <dbReference type="ARBA" id="ARBA00023242"/>
    </source>
</evidence>
<dbReference type="InterPro" id="IPR050913">
    <property type="entry name" value="AP2/ERF_ERF"/>
</dbReference>
<dbReference type="Proteomes" id="UP001652660">
    <property type="component" value="Chromosome 4c"/>
</dbReference>
<dbReference type="GeneID" id="113739501"/>
<evidence type="ECO:0000256" key="4">
    <source>
        <dbReference type="ARBA" id="ARBA00023163"/>
    </source>
</evidence>
<dbReference type="PROSITE" id="PS51032">
    <property type="entry name" value="AP2_ERF"/>
    <property type="match status" value="1"/>
</dbReference>
<keyword evidence="3" id="KW-0238">DNA-binding</keyword>
<reference evidence="8" key="1">
    <citation type="journal article" date="2025" name="Foods">
        <title>Unveiling the Microbial Signatures of Arabica Coffee Cherries: Insights into Ripeness Specific Diversity, Functional Traits, and Implications for Quality and Safety.</title>
        <authorList>
            <consortium name="RefSeq"/>
            <person name="Tenea G.N."/>
            <person name="Cifuentes V."/>
            <person name="Reyes P."/>
            <person name="Cevallos-Vallejos M."/>
        </authorList>
    </citation>
    <scope>NUCLEOTIDE SEQUENCE [LARGE SCALE GENOMIC DNA]</scope>
</reference>
<dbReference type="InterPro" id="IPR036955">
    <property type="entry name" value="AP2/ERF_dom_sf"/>
</dbReference>
<dbReference type="InterPro" id="IPR001471">
    <property type="entry name" value="AP2/ERF_dom"/>
</dbReference>
<sequence length="410" mass="45751">MLNLVDMMDKQENKDQKVRNMEEILKSVKRIRITYTDPDATDSDSNSDDQFNDRRNKRKEIVINHDLPPRSPCVQAPREHFANAYRISCNIGEFSKKSQKSSSMYKGVRKRKWGKYAAEIRDPIRGKRVWLGTYDNEEDAARVYQAKKLEFDRIMADRKANSSSSGASAVEGSVACGSASEETNALCSHPSPSSVLEISTAAPMAKESLQAGGGAKLNRTVDVEPLLSGSTENGLILPLVCQDFNPRADGGLLYCSNMGKQAISILVEDASREQPVVSSINEPSDFSHAIKEMEGWQPFSNNQSVNKDSILNTKDQLFNGNNAVGLETSTSPADSPVLPSISAHLNFEENLRYDNDLKELGFEENLTYSNRSHELFDCLSQVISMDQPELDEEEIAWLNKDLFNDDQFCN</sequence>
<dbReference type="SUPFAM" id="SSF54171">
    <property type="entry name" value="DNA-binding domain"/>
    <property type="match status" value="1"/>
</dbReference>
<dbReference type="AlphaFoldDB" id="A0A6P6X991"/>
<accession>A0A6P6X991</accession>
<dbReference type="Gene3D" id="3.30.730.10">
    <property type="entry name" value="AP2/ERF domain"/>
    <property type="match status" value="1"/>
</dbReference>
<evidence type="ECO:0000256" key="1">
    <source>
        <dbReference type="ARBA" id="ARBA00004123"/>
    </source>
</evidence>
<evidence type="ECO:0000256" key="3">
    <source>
        <dbReference type="ARBA" id="ARBA00023125"/>
    </source>
</evidence>
<feature type="region of interest" description="Disordered" evidence="6">
    <location>
        <begin position="36"/>
        <end position="55"/>
    </location>
</feature>
<evidence type="ECO:0000256" key="6">
    <source>
        <dbReference type="SAM" id="MobiDB-lite"/>
    </source>
</evidence>
<dbReference type="OrthoDB" id="1276482at2759"/>
<dbReference type="GO" id="GO:0003700">
    <property type="term" value="F:DNA-binding transcription factor activity"/>
    <property type="evidence" value="ECO:0007669"/>
    <property type="project" value="InterPro"/>
</dbReference>
<organism evidence="8 9">
    <name type="scientific">Coffea arabica</name>
    <name type="common">Arabian coffee</name>
    <dbReference type="NCBI Taxonomy" id="13443"/>
    <lineage>
        <taxon>Eukaryota</taxon>
        <taxon>Viridiplantae</taxon>
        <taxon>Streptophyta</taxon>
        <taxon>Embryophyta</taxon>
        <taxon>Tracheophyta</taxon>
        <taxon>Spermatophyta</taxon>
        <taxon>Magnoliopsida</taxon>
        <taxon>eudicotyledons</taxon>
        <taxon>Gunneridae</taxon>
        <taxon>Pentapetalae</taxon>
        <taxon>asterids</taxon>
        <taxon>lamiids</taxon>
        <taxon>Gentianales</taxon>
        <taxon>Rubiaceae</taxon>
        <taxon>Ixoroideae</taxon>
        <taxon>Gardenieae complex</taxon>
        <taxon>Bertiereae - Coffeeae clade</taxon>
        <taxon>Coffeeae</taxon>
        <taxon>Coffea</taxon>
    </lineage>
</organism>
<evidence type="ECO:0000256" key="2">
    <source>
        <dbReference type="ARBA" id="ARBA00023015"/>
    </source>
</evidence>
<keyword evidence="4" id="KW-0804">Transcription</keyword>
<comment type="subcellular location">
    <subcellularLocation>
        <location evidence="1">Nucleus</location>
    </subcellularLocation>
</comment>
<evidence type="ECO:0000313" key="8">
    <source>
        <dbReference type="Proteomes" id="UP001652660"/>
    </source>
</evidence>
<protein>
    <recommendedName>
        <fullName evidence="7">AP2/ERF domain-containing protein</fullName>
    </recommendedName>
</protein>
<gene>
    <name evidence="9" type="primary">LOC113739501</name>
</gene>
<dbReference type="PANTHER" id="PTHR31194">
    <property type="entry name" value="SHN SHINE , DNA BINDING / TRANSCRIPTION FACTOR"/>
    <property type="match status" value="1"/>
</dbReference>
<evidence type="ECO:0000313" key="9">
    <source>
        <dbReference type="RefSeq" id="XP_027122527.1"/>
    </source>
</evidence>
<evidence type="ECO:0000259" key="7">
    <source>
        <dbReference type="PROSITE" id="PS51032"/>
    </source>
</evidence>
<dbReference type="CDD" id="cd00018">
    <property type="entry name" value="AP2"/>
    <property type="match status" value="1"/>
</dbReference>
<keyword evidence="5" id="KW-0539">Nucleus</keyword>
<keyword evidence="8" id="KW-1185">Reference proteome</keyword>
<dbReference type="PANTHER" id="PTHR31194:SF187">
    <property type="entry name" value="ETHYLENE-RESPONSIVE TRANSCRIPTION FACTOR ERF118-LIKE"/>
    <property type="match status" value="1"/>
</dbReference>
<dbReference type="PRINTS" id="PR00367">
    <property type="entry name" value="ETHRSPELEMNT"/>
</dbReference>
<dbReference type="GO" id="GO:0003677">
    <property type="term" value="F:DNA binding"/>
    <property type="evidence" value="ECO:0007669"/>
    <property type="project" value="UniProtKB-KW"/>
</dbReference>
<reference evidence="9" key="2">
    <citation type="submission" date="2025-08" db="UniProtKB">
        <authorList>
            <consortium name="RefSeq"/>
        </authorList>
    </citation>
    <scope>IDENTIFICATION</scope>
    <source>
        <tissue evidence="9">Leaves</tissue>
    </source>
</reference>
<dbReference type="InterPro" id="IPR016177">
    <property type="entry name" value="DNA-bd_dom_sf"/>
</dbReference>
<proteinExistence type="predicted"/>
<dbReference type="Pfam" id="PF00847">
    <property type="entry name" value="AP2"/>
    <property type="match status" value="1"/>
</dbReference>